<proteinExistence type="predicted"/>
<evidence type="ECO:0000313" key="3">
    <source>
        <dbReference type="Proteomes" id="UP000075635"/>
    </source>
</evidence>
<name>A0A150RYP1_SORCE</name>
<protein>
    <submittedName>
        <fullName evidence="2">Uncharacterized protein</fullName>
    </submittedName>
</protein>
<evidence type="ECO:0000256" key="1">
    <source>
        <dbReference type="SAM" id="MobiDB-lite"/>
    </source>
</evidence>
<organism evidence="2 3">
    <name type="scientific">Sorangium cellulosum</name>
    <name type="common">Polyangium cellulosum</name>
    <dbReference type="NCBI Taxonomy" id="56"/>
    <lineage>
        <taxon>Bacteria</taxon>
        <taxon>Pseudomonadati</taxon>
        <taxon>Myxococcota</taxon>
        <taxon>Polyangia</taxon>
        <taxon>Polyangiales</taxon>
        <taxon>Polyangiaceae</taxon>
        <taxon>Sorangium</taxon>
    </lineage>
</organism>
<comment type="caution">
    <text evidence="2">The sequence shown here is derived from an EMBL/GenBank/DDBJ whole genome shotgun (WGS) entry which is preliminary data.</text>
</comment>
<evidence type="ECO:0000313" key="2">
    <source>
        <dbReference type="EMBL" id="KYF85236.1"/>
    </source>
</evidence>
<gene>
    <name evidence="2" type="ORF">BE17_16900</name>
</gene>
<reference evidence="2 3" key="1">
    <citation type="submission" date="2014-02" db="EMBL/GenBank/DDBJ databases">
        <title>The small core and large imbalanced accessory genome model reveals a collaborative survival strategy of Sorangium cellulosum strains in nature.</title>
        <authorList>
            <person name="Han K."/>
            <person name="Peng R."/>
            <person name="Blom J."/>
            <person name="Li Y.-Z."/>
        </authorList>
    </citation>
    <scope>NUCLEOTIDE SEQUENCE [LARGE SCALE GENOMIC DNA]</scope>
    <source>
        <strain evidence="2 3">So0011-07</strain>
    </source>
</reference>
<dbReference type="Proteomes" id="UP000075635">
    <property type="component" value="Unassembled WGS sequence"/>
</dbReference>
<accession>A0A150RYP1</accession>
<feature type="region of interest" description="Disordered" evidence="1">
    <location>
        <begin position="37"/>
        <end position="61"/>
    </location>
</feature>
<sequence>MRGGEVLRLSLPLGCGEALRVERVATRDAVSSFATAEDGGGVAGVGAERRGPAHLGRGQGL</sequence>
<dbReference type="AlphaFoldDB" id="A0A150RYP1"/>
<dbReference type="EMBL" id="JEMB01001763">
    <property type="protein sequence ID" value="KYF85236.1"/>
    <property type="molecule type" value="Genomic_DNA"/>
</dbReference>